<sequence length="420" mass="44805">MYSSSLKHTHASRVSLLCTAQDSGEAGLFFSSLEIMNRDKTTPVGDTAIAPLASGGALVTQAAVIVSVSPASMDNNNNSPKRVSANDLDREVLLHHGGTGDGSLLRQDPAAPAVAPTTGHRTTAFSVLDILDPNKFTSKKQPRTAIDFTLGTENRGDEDSSRGSDQKTSYTADYDTCKKSSLSKDGYVYRSEECEHDFIQANHTDSEIQDELCSDESNSAHMGNADGGLDSHDNAREQTPSPAGAQTQQSSSNGQNNQVKAKRKRSGSDSKSGKPRRARTAFTYEQLVALENKFKSTRYLSVCERLNLALSLSLTETQVKIWFQNRRTKWKKQNPGADTSAPTGGGGGTNGQGHGLGGLSPLSPSPPMGGHLSMHSYPGHAPGGLVCTAQLPFLQSHAVLSPFMLSSQAYGAPTFYTSHL</sequence>
<dbReference type="Proteomes" id="UP000515152">
    <property type="component" value="Chromosome 20"/>
</dbReference>
<dbReference type="PANTHER" id="PTHR24340:SF26">
    <property type="entry name" value="NK1 TRANSCRIPTION FACTOR-RELATED PROTEIN 1"/>
    <property type="match status" value="1"/>
</dbReference>
<evidence type="ECO:0000313" key="11">
    <source>
        <dbReference type="Proteomes" id="UP000515152"/>
    </source>
</evidence>
<evidence type="ECO:0000256" key="3">
    <source>
        <dbReference type="ARBA" id="ARBA00023125"/>
    </source>
</evidence>
<dbReference type="SMART" id="SM00389">
    <property type="entry name" value="HOX"/>
    <property type="match status" value="1"/>
</dbReference>
<dbReference type="InterPro" id="IPR020479">
    <property type="entry name" value="HD_metazoa"/>
</dbReference>
<keyword evidence="11" id="KW-1185">Reference proteome</keyword>
<dbReference type="Pfam" id="PF00046">
    <property type="entry name" value="Homeodomain"/>
    <property type="match status" value="1"/>
</dbReference>
<dbReference type="PROSITE" id="PS00027">
    <property type="entry name" value="HOMEOBOX_1"/>
    <property type="match status" value="1"/>
</dbReference>
<feature type="compositionally biased region" description="Basic and acidic residues" evidence="9">
    <location>
        <begin position="154"/>
        <end position="165"/>
    </location>
</feature>
<evidence type="ECO:0000256" key="2">
    <source>
        <dbReference type="ARBA" id="ARBA00022473"/>
    </source>
</evidence>
<feature type="region of interest" description="Disordered" evidence="9">
    <location>
        <begin position="330"/>
        <end position="360"/>
    </location>
</feature>
<comment type="similarity">
    <text evidence="6">Belongs to the NK-1 homeobox family.</text>
</comment>
<dbReference type="GO" id="GO:0000978">
    <property type="term" value="F:RNA polymerase II cis-regulatory region sequence-specific DNA binding"/>
    <property type="evidence" value="ECO:0007669"/>
    <property type="project" value="TreeGrafter"/>
</dbReference>
<reference evidence="12" key="1">
    <citation type="submission" date="2025-08" db="UniProtKB">
        <authorList>
            <consortium name="RefSeq"/>
        </authorList>
    </citation>
    <scope>IDENTIFICATION</scope>
</reference>
<evidence type="ECO:0000256" key="8">
    <source>
        <dbReference type="RuleBase" id="RU000682"/>
    </source>
</evidence>
<evidence type="ECO:0000256" key="7">
    <source>
        <dbReference type="PROSITE-ProRule" id="PRU00108"/>
    </source>
</evidence>
<dbReference type="GO" id="GO:0005634">
    <property type="term" value="C:nucleus"/>
    <property type="evidence" value="ECO:0007669"/>
    <property type="project" value="UniProtKB-SubCell"/>
</dbReference>
<accession>A0A6P3VSE0</accession>
<evidence type="ECO:0000259" key="10">
    <source>
        <dbReference type="PROSITE" id="PS50071"/>
    </source>
</evidence>
<comment type="subcellular location">
    <subcellularLocation>
        <location evidence="1 7 8">Nucleus</location>
    </subcellularLocation>
</comment>
<feature type="region of interest" description="Disordered" evidence="9">
    <location>
        <begin position="98"/>
        <end position="118"/>
    </location>
</feature>
<dbReference type="RefSeq" id="XP_012679029.2">
    <property type="nucleotide sequence ID" value="XM_012823575.2"/>
</dbReference>
<dbReference type="Gene3D" id="1.10.10.60">
    <property type="entry name" value="Homeodomain-like"/>
    <property type="match status" value="1"/>
</dbReference>
<keyword evidence="4 7" id="KW-0371">Homeobox</keyword>
<protein>
    <submittedName>
        <fullName evidence="12">NK1 transcription factor-related protein 1</fullName>
    </submittedName>
</protein>
<organism evidence="11 12">
    <name type="scientific">Clupea harengus</name>
    <name type="common">Atlantic herring</name>
    <dbReference type="NCBI Taxonomy" id="7950"/>
    <lineage>
        <taxon>Eukaryota</taxon>
        <taxon>Metazoa</taxon>
        <taxon>Chordata</taxon>
        <taxon>Craniata</taxon>
        <taxon>Vertebrata</taxon>
        <taxon>Euteleostomi</taxon>
        <taxon>Actinopterygii</taxon>
        <taxon>Neopterygii</taxon>
        <taxon>Teleostei</taxon>
        <taxon>Clupei</taxon>
        <taxon>Clupeiformes</taxon>
        <taxon>Clupeoidei</taxon>
        <taxon>Clupeidae</taxon>
        <taxon>Clupea</taxon>
    </lineage>
</organism>
<dbReference type="PROSITE" id="PS50071">
    <property type="entry name" value="HOMEOBOX_2"/>
    <property type="match status" value="1"/>
</dbReference>
<dbReference type="InterPro" id="IPR009057">
    <property type="entry name" value="Homeodomain-like_sf"/>
</dbReference>
<feature type="compositionally biased region" description="Gly residues" evidence="9">
    <location>
        <begin position="343"/>
        <end position="358"/>
    </location>
</feature>
<dbReference type="InterPro" id="IPR001356">
    <property type="entry name" value="HD"/>
</dbReference>
<evidence type="ECO:0000256" key="5">
    <source>
        <dbReference type="ARBA" id="ARBA00023242"/>
    </source>
</evidence>
<dbReference type="OrthoDB" id="6159439at2759"/>
<dbReference type="GO" id="GO:0030154">
    <property type="term" value="P:cell differentiation"/>
    <property type="evidence" value="ECO:0007669"/>
    <property type="project" value="TreeGrafter"/>
</dbReference>
<dbReference type="AlphaFoldDB" id="A0A6P3VSE0"/>
<feature type="domain" description="Homeobox" evidence="10">
    <location>
        <begin position="273"/>
        <end position="333"/>
    </location>
</feature>
<feature type="compositionally biased region" description="Low complexity" evidence="9">
    <location>
        <begin position="246"/>
        <end position="258"/>
    </location>
</feature>
<dbReference type="CTD" id="407077"/>
<evidence type="ECO:0000256" key="9">
    <source>
        <dbReference type="SAM" id="MobiDB-lite"/>
    </source>
</evidence>
<feature type="region of interest" description="Disordered" evidence="9">
    <location>
        <begin position="216"/>
        <end position="278"/>
    </location>
</feature>
<feature type="region of interest" description="Disordered" evidence="9">
    <location>
        <begin position="142"/>
        <end position="171"/>
    </location>
</feature>
<dbReference type="GO" id="GO:0000981">
    <property type="term" value="F:DNA-binding transcription factor activity, RNA polymerase II-specific"/>
    <property type="evidence" value="ECO:0007669"/>
    <property type="project" value="InterPro"/>
</dbReference>
<dbReference type="SUPFAM" id="SSF46689">
    <property type="entry name" value="Homeodomain-like"/>
    <property type="match status" value="1"/>
</dbReference>
<proteinExistence type="inferred from homology"/>
<keyword evidence="2" id="KW-0217">Developmental protein</keyword>
<feature type="DNA-binding region" description="Homeobox" evidence="7">
    <location>
        <begin position="275"/>
        <end position="334"/>
    </location>
</feature>
<dbReference type="FunFam" id="1.10.10.60:FF:000315">
    <property type="entry name" value="NK1 homeobox 2"/>
    <property type="match status" value="1"/>
</dbReference>
<keyword evidence="3 7" id="KW-0238">DNA-binding</keyword>
<keyword evidence="5 7" id="KW-0539">Nucleus</keyword>
<name>A0A6P3VSE0_CLUHA</name>
<dbReference type="CDD" id="cd00086">
    <property type="entry name" value="homeodomain"/>
    <property type="match status" value="1"/>
</dbReference>
<dbReference type="PRINTS" id="PR00024">
    <property type="entry name" value="HOMEOBOX"/>
</dbReference>
<gene>
    <name evidence="12" type="primary">nkx1.2lb</name>
</gene>
<evidence type="ECO:0000256" key="1">
    <source>
        <dbReference type="ARBA" id="ARBA00004123"/>
    </source>
</evidence>
<dbReference type="GeneID" id="105896773"/>
<evidence type="ECO:0000313" key="12">
    <source>
        <dbReference type="RefSeq" id="XP_012679029.2"/>
    </source>
</evidence>
<evidence type="ECO:0000256" key="4">
    <source>
        <dbReference type="ARBA" id="ARBA00023155"/>
    </source>
</evidence>
<dbReference type="KEGG" id="char:105896773"/>
<dbReference type="InterPro" id="IPR050394">
    <property type="entry name" value="Homeobox_NK-like"/>
</dbReference>
<dbReference type="PANTHER" id="PTHR24340">
    <property type="entry name" value="HOMEOBOX PROTEIN NKX"/>
    <property type="match status" value="1"/>
</dbReference>
<evidence type="ECO:0000256" key="6">
    <source>
        <dbReference type="ARBA" id="ARBA00061009"/>
    </source>
</evidence>
<dbReference type="InterPro" id="IPR017970">
    <property type="entry name" value="Homeobox_CS"/>
</dbReference>